<dbReference type="InterPro" id="IPR003594">
    <property type="entry name" value="HATPase_dom"/>
</dbReference>
<dbReference type="PROSITE" id="PS50112">
    <property type="entry name" value="PAS"/>
    <property type="match status" value="1"/>
</dbReference>
<keyword evidence="8" id="KW-0592">Phosphate transport</keyword>
<dbReference type="InterPro" id="IPR050351">
    <property type="entry name" value="BphY/WalK/GraS-like"/>
</dbReference>
<keyword evidence="14" id="KW-1133">Transmembrane helix</keyword>
<dbReference type="NCBIfam" id="TIGR02966">
    <property type="entry name" value="phoR_proteo"/>
    <property type="match status" value="1"/>
</dbReference>
<dbReference type="Gene3D" id="3.30.565.10">
    <property type="entry name" value="Histidine kinase-like ATPase, C-terminal domain"/>
    <property type="match status" value="1"/>
</dbReference>
<name>A0A348HB78_9GAMM</name>
<dbReference type="Pfam" id="PF11808">
    <property type="entry name" value="PhoR"/>
    <property type="match status" value="1"/>
</dbReference>
<keyword evidence="11" id="KW-0547">Nucleotide-binding</keyword>
<dbReference type="InterPro" id="IPR036097">
    <property type="entry name" value="HisK_dim/P_sf"/>
</dbReference>
<dbReference type="Gene3D" id="1.10.287.130">
    <property type="match status" value="1"/>
</dbReference>
<dbReference type="InterPro" id="IPR036890">
    <property type="entry name" value="HATPase_C_sf"/>
</dbReference>
<evidence type="ECO:0000256" key="16">
    <source>
        <dbReference type="ARBA" id="ARBA00023136"/>
    </source>
</evidence>
<dbReference type="InterPro" id="IPR005467">
    <property type="entry name" value="His_kinase_dom"/>
</dbReference>
<dbReference type="PROSITE" id="PS50109">
    <property type="entry name" value="HIS_KIN"/>
    <property type="match status" value="1"/>
</dbReference>
<dbReference type="InterPro" id="IPR021766">
    <property type="entry name" value="PhoR_N"/>
</dbReference>
<evidence type="ECO:0000256" key="3">
    <source>
        <dbReference type="ARBA" id="ARBA00012438"/>
    </source>
</evidence>
<organism evidence="20 21">
    <name type="scientific">Zymobacter palmae</name>
    <dbReference type="NCBI Taxonomy" id="33074"/>
    <lineage>
        <taxon>Bacteria</taxon>
        <taxon>Pseudomonadati</taxon>
        <taxon>Pseudomonadota</taxon>
        <taxon>Gammaproteobacteria</taxon>
        <taxon>Oceanospirillales</taxon>
        <taxon>Halomonadaceae</taxon>
        <taxon>Zymobacter group</taxon>
        <taxon>Zymobacter</taxon>
    </lineage>
</organism>
<gene>
    <name evidence="20" type="ORF">ZBT109_0080</name>
</gene>
<keyword evidence="7" id="KW-0597">Phosphoprotein</keyword>
<dbReference type="OrthoDB" id="9813151at2"/>
<keyword evidence="5" id="KW-0813">Transport</keyword>
<protein>
    <recommendedName>
        <fullName evidence="4">Phosphate regulon sensor protein PhoR</fullName>
        <ecNumber evidence="3">2.7.13.3</ecNumber>
    </recommendedName>
</protein>
<dbReference type="PRINTS" id="PR00344">
    <property type="entry name" value="BCTRLSENSOR"/>
</dbReference>
<dbReference type="KEGG" id="zpl:ZBT109_0080"/>
<evidence type="ECO:0000256" key="11">
    <source>
        <dbReference type="ARBA" id="ARBA00022741"/>
    </source>
</evidence>
<dbReference type="PANTHER" id="PTHR45453">
    <property type="entry name" value="PHOSPHATE REGULON SENSOR PROTEIN PHOR"/>
    <property type="match status" value="1"/>
</dbReference>
<evidence type="ECO:0000256" key="9">
    <source>
        <dbReference type="ARBA" id="ARBA00022679"/>
    </source>
</evidence>
<keyword evidence="16" id="KW-0472">Membrane</keyword>
<evidence type="ECO:0000256" key="12">
    <source>
        <dbReference type="ARBA" id="ARBA00022777"/>
    </source>
</evidence>
<dbReference type="SUPFAM" id="SSF55785">
    <property type="entry name" value="PYP-like sensor domain (PAS domain)"/>
    <property type="match status" value="1"/>
</dbReference>
<evidence type="ECO:0000313" key="20">
    <source>
        <dbReference type="EMBL" id="BBG28880.1"/>
    </source>
</evidence>
<keyword evidence="13" id="KW-0067">ATP-binding</keyword>
<dbReference type="InterPro" id="IPR014310">
    <property type="entry name" value="Sig_transdc_His_kinase_PhoR"/>
</dbReference>
<dbReference type="InterPro" id="IPR000014">
    <property type="entry name" value="PAS"/>
</dbReference>
<evidence type="ECO:0000256" key="8">
    <source>
        <dbReference type="ARBA" id="ARBA00022592"/>
    </source>
</evidence>
<dbReference type="AlphaFoldDB" id="A0A348HB78"/>
<dbReference type="EMBL" id="AP018933">
    <property type="protein sequence ID" value="BBG28880.1"/>
    <property type="molecule type" value="Genomic_DNA"/>
</dbReference>
<evidence type="ECO:0000256" key="17">
    <source>
        <dbReference type="ARBA" id="ARBA00025207"/>
    </source>
</evidence>
<dbReference type="InterPro" id="IPR004358">
    <property type="entry name" value="Sig_transdc_His_kin-like_C"/>
</dbReference>
<keyword evidence="12 20" id="KW-0418">Kinase</keyword>
<comment type="function">
    <text evidence="17">Member of the two-component regulatory system PhoR/PhoB involved in the phosphate regulon genes expression. PhoR may function as a membrane-associated protein kinase that phosphorylates PhoB in response to environmental signals.</text>
</comment>
<keyword evidence="15" id="KW-0902">Two-component regulatory system</keyword>
<dbReference type="GO" id="GO:0006355">
    <property type="term" value="P:regulation of DNA-templated transcription"/>
    <property type="evidence" value="ECO:0007669"/>
    <property type="project" value="InterPro"/>
</dbReference>
<dbReference type="FunFam" id="1.10.287.130:FF:000001">
    <property type="entry name" value="Two-component sensor histidine kinase"/>
    <property type="match status" value="1"/>
</dbReference>
<dbReference type="NCBIfam" id="TIGR00229">
    <property type="entry name" value="sensory_box"/>
    <property type="match status" value="1"/>
</dbReference>
<accession>A0A348HB78</accession>
<keyword evidence="9" id="KW-0808">Transferase</keyword>
<dbReference type="GO" id="GO:0016036">
    <property type="term" value="P:cellular response to phosphate starvation"/>
    <property type="evidence" value="ECO:0007669"/>
    <property type="project" value="TreeGrafter"/>
</dbReference>
<dbReference type="CDD" id="cd00130">
    <property type="entry name" value="PAS"/>
    <property type="match status" value="1"/>
</dbReference>
<dbReference type="SMART" id="SM00387">
    <property type="entry name" value="HATPase_c"/>
    <property type="match status" value="1"/>
</dbReference>
<dbReference type="CDD" id="cd00082">
    <property type="entry name" value="HisKA"/>
    <property type="match status" value="1"/>
</dbReference>
<evidence type="ECO:0000259" key="18">
    <source>
        <dbReference type="PROSITE" id="PS50109"/>
    </source>
</evidence>
<dbReference type="Gene3D" id="3.30.450.20">
    <property type="entry name" value="PAS domain"/>
    <property type="match status" value="1"/>
</dbReference>
<dbReference type="InterPro" id="IPR035965">
    <property type="entry name" value="PAS-like_dom_sf"/>
</dbReference>
<evidence type="ECO:0000256" key="5">
    <source>
        <dbReference type="ARBA" id="ARBA00022448"/>
    </source>
</evidence>
<evidence type="ECO:0000313" key="21">
    <source>
        <dbReference type="Proteomes" id="UP000267342"/>
    </source>
</evidence>
<feature type="domain" description="Histidine kinase" evidence="18">
    <location>
        <begin position="208"/>
        <end position="432"/>
    </location>
</feature>
<evidence type="ECO:0000256" key="1">
    <source>
        <dbReference type="ARBA" id="ARBA00000085"/>
    </source>
</evidence>
<reference evidence="20 21" key="1">
    <citation type="submission" date="2018-09" db="EMBL/GenBank/DDBJ databases">
        <title>Zymobacter palmae IAM14233 (=T109) whole genome analysis.</title>
        <authorList>
            <person name="Yanase H."/>
        </authorList>
    </citation>
    <scope>NUCLEOTIDE SEQUENCE [LARGE SCALE GENOMIC DNA]</scope>
    <source>
        <strain evidence="20 21">IAM14233</strain>
    </source>
</reference>
<dbReference type="EC" id="2.7.13.3" evidence="3"/>
<dbReference type="Proteomes" id="UP000267342">
    <property type="component" value="Chromosome"/>
</dbReference>
<dbReference type="Pfam" id="PF02518">
    <property type="entry name" value="HATPase_c"/>
    <property type="match status" value="1"/>
</dbReference>
<evidence type="ECO:0000259" key="19">
    <source>
        <dbReference type="PROSITE" id="PS50112"/>
    </source>
</evidence>
<dbReference type="PANTHER" id="PTHR45453:SF1">
    <property type="entry name" value="PHOSPHATE REGULON SENSOR PROTEIN PHOR"/>
    <property type="match status" value="1"/>
</dbReference>
<dbReference type="GO" id="GO:0004721">
    <property type="term" value="F:phosphoprotein phosphatase activity"/>
    <property type="evidence" value="ECO:0007669"/>
    <property type="project" value="InterPro"/>
</dbReference>
<evidence type="ECO:0000256" key="10">
    <source>
        <dbReference type="ARBA" id="ARBA00022692"/>
    </source>
</evidence>
<dbReference type="GO" id="GO:0006817">
    <property type="term" value="P:phosphate ion transport"/>
    <property type="evidence" value="ECO:0007669"/>
    <property type="project" value="UniProtKB-KW"/>
</dbReference>
<dbReference type="RefSeq" id="WP_027704415.1">
    <property type="nucleotide sequence ID" value="NZ_AP018933.1"/>
</dbReference>
<evidence type="ECO:0000256" key="13">
    <source>
        <dbReference type="ARBA" id="ARBA00022840"/>
    </source>
</evidence>
<evidence type="ECO:0000256" key="6">
    <source>
        <dbReference type="ARBA" id="ARBA00022475"/>
    </source>
</evidence>
<comment type="catalytic activity">
    <reaction evidence="1">
        <text>ATP + protein L-histidine = ADP + protein N-phospho-L-histidine.</text>
        <dbReference type="EC" id="2.7.13.3"/>
    </reaction>
</comment>
<evidence type="ECO:0000256" key="15">
    <source>
        <dbReference type="ARBA" id="ARBA00023012"/>
    </source>
</evidence>
<dbReference type="STRING" id="1123510.GCA_000620025_00168"/>
<evidence type="ECO:0000256" key="2">
    <source>
        <dbReference type="ARBA" id="ARBA00004236"/>
    </source>
</evidence>
<comment type="subcellular location">
    <subcellularLocation>
        <location evidence="2">Cell membrane</location>
    </subcellularLocation>
</comment>
<dbReference type="SMART" id="SM00388">
    <property type="entry name" value="HisKA"/>
    <property type="match status" value="1"/>
</dbReference>
<dbReference type="SMART" id="SM00091">
    <property type="entry name" value="PAS"/>
    <property type="match status" value="1"/>
</dbReference>
<sequence>MFWLRELMVMLPLVLVPTGILGFSQHQWLWGLCIGLMAALLRQLRQLWQVYRWFRTPEQPVPWANGGWGAMLSRLHRYRQAQHRRQKRLNDAVLRMGQTAEAMTDAIVAIDSHGQLDSWNHAAQRILGLNTQEHRGQVITNVLHDEQFVRYYEDQHYDEPLVRPSPVDTSYMLQYRITPFGNDERLLIVSDVTRLHRLEQMRRDFVANVSHELRTPLTVLRGYLETFEQAANDILPPRLARGIGQMQQQAERMQHLTDDLLMLSRLENDTRTTPHAIMDIAALIDNVRRDGIALSESYGHTLTMKVEPGYSLYGDPLEIRSAITNLVSNAVRYSGQQRTIELTWTLERDAHGSVQGGILEVADDGDGIDQRHLPRLTERFYRVDKGRSSATGGTGLGLAIVKHVMLRHKGYLTIKSAPGEGARFSLHFPEDRLIPNGL</sequence>
<dbReference type="InterPro" id="IPR013767">
    <property type="entry name" value="PAS_fold"/>
</dbReference>
<keyword evidence="21" id="KW-1185">Reference proteome</keyword>
<dbReference type="SUPFAM" id="SSF55874">
    <property type="entry name" value="ATPase domain of HSP90 chaperone/DNA topoisomerase II/histidine kinase"/>
    <property type="match status" value="1"/>
</dbReference>
<proteinExistence type="predicted"/>
<dbReference type="InterPro" id="IPR003661">
    <property type="entry name" value="HisK_dim/P_dom"/>
</dbReference>
<dbReference type="GO" id="GO:0005886">
    <property type="term" value="C:plasma membrane"/>
    <property type="evidence" value="ECO:0007669"/>
    <property type="project" value="UniProtKB-SubCell"/>
</dbReference>
<dbReference type="GO" id="GO:0005524">
    <property type="term" value="F:ATP binding"/>
    <property type="evidence" value="ECO:0007669"/>
    <property type="project" value="UniProtKB-KW"/>
</dbReference>
<dbReference type="SUPFAM" id="SSF47384">
    <property type="entry name" value="Homodimeric domain of signal transducing histidine kinase"/>
    <property type="match status" value="1"/>
</dbReference>
<dbReference type="Pfam" id="PF00989">
    <property type="entry name" value="PAS"/>
    <property type="match status" value="1"/>
</dbReference>
<feature type="domain" description="PAS" evidence="19">
    <location>
        <begin position="92"/>
        <end position="146"/>
    </location>
</feature>
<dbReference type="Pfam" id="PF00512">
    <property type="entry name" value="HisKA"/>
    <property type="match status" value="1"/>
</dbReference>
<evidence type="ECO:0000256" key="4">
    <source>
        <dbReference type="ARBA" id="ARBA00019665"/>
    </source>
</evidence>
<dbReference type="GO" id="GO:0000155">
    <property type="term" value="F:phosphorelay sensor kinase activity"/>
    <property type="evidence" value="ECO:0007669"/>
    <property type="project" value="InterPro"/>
</dbReference>
<keyword evidence="6" id="KW-1003">Cell membrane</keyword>
<evidence type="ECO:0000256" key="7">
    <source>
        <dbReference type="ARBA" id="ARBA00022553"/>
    </source>
</evidence>
<evidence type="ECO:0000256" key="14">
    <source>
        <dbReference type="ARBA" id="ARBA00022989"/>
    </source>
</evidence>
<keyword evidence="10" id="KW-0812">Transmembrane</keyword>